<reference evidence="8" key="1">
    <citation type="submission" date="2019-01" db="EMBL/GenBank/DDBJ databases">
        <authorList>
            <consortium name="Genoscope - CEA"/>
            <person name="William W."/>
        </authorList>
    </citation>
    <scope>NUCLEOTIDE SEQUENCE</scope>
    <source>
        <strain evidence="8">CR-1</strain>
    </source>
</reference>
<evidence type="ECO:0000256" key="2">
    <source>
        <dbReference type="ARBA" id="ARBA00022723"/>
    </source>
</evidence>
<dbReference type="SUPFAM" id="SSF47781">
    <property type="entry name" value="RuvA domain 2-like"/>
    <property type="match status" value="1"/>
</dbReference>
<evidence type="ECO:0000259" key="7">
    <source>
        <dbReference type="PROSITE" id="PS50249"/>
    </source>
</evidence>
<dbReference type="Pfam" id="PF20582">
    <property type="entry name" value="UPF0758_N"/>
    <property type="match status" value="1"/>
</dbReference>
<dbReference type="NCBIfam" id="NF000642">
    <property type="entry name" value="PRK00024.1"/>
    <property type="match status" value="1"/>
</dbReference>
<accession>A0A484HFT8</accession>
<name>A0A484HFT8_9BACT</name>
<dbReference type="InterPro" id="IPR046778">
    <property type="entry name" value="UPF0758_N"/>
</dbReference>
<evidence type="ECO:0000313" key="8">
    <source>
        <dbReference type="EMBL" id="VEN72537.1"/>
    </source>
</evidence>
<dbReference type="PANTHER" id="PTHR30471">
    <property type="entry name" value="DNA REPAIR PROTEIN RADC"/>
    <property type="match status" value="1"/>
</dbReference>
<dbReference type="EMBL" id="CAACVI010000001">
    <property type="protein sequence ID" value="VEN72537.1"/>
    <property type="molecule type" value="Genomic_DNA"/>
</dbReference>
<dbReference type="PANTHER" id="PTHR30471:SF3">
    <property type="entry name" value="UPF0758 PROTEIN YEES-RELATED"/>
    <property type="match status" value="1"/>
</dbReference>
<proteinExistence type="inferred from homology"/>
<dbReference type="InterPro" id="IPR037518">
    <property type="entry name" value="MPN"/>
</dbReference>
<dbReference type="InterPro" id="IPR020891">
    <property type="entry name" value="UPF0758_CS"/>
</dbReference>
<gene>
    <name evidence="8" type="ORF">EPICR_10036</name>
</gene>
<dbReference type="Pfam" id="PF04002">
    <property type="entry name" value="RadC"/>
    <property type="match status" value="1"/>
</dbReference>
<keyword evidence="1" id="KW-0645">Protease</keyword>
<dbReference type="InterPro" id="IPR001405">
    <property type="entry name" value="UPF0758"/>
</dbReference>
<protein>
    <recommendedName>
        <fullName evidence="7">MPN domain-containing protein</fullName>
    </recommendedName>
</protein>
<comment type="similarity">
    <text evidence="6">Belongs to the UPF0758 family.</text>
</comment>
<dbReference type="InterPro" id="IPR025657">
    <property type="entry name" value="RadC_JAB"/>
</dbReference>
<dbReference type="Gene3D" id="3.40.140.10">
    <property type="entry name" value="Cytidine Deaminase, domain 2"/>
    <property type="match status" value="1"/>
</dbReference>
<dbReference type="InterPro" id="IPR010994">
    <property type="entry name" value="RuvA_2-like"/>
</dbReference>
<keyword evidence="3" id="KW-0378">Hydrolase</keyword>
<dbReference type="SUPFAM" id="SSF102712">
    <property type="entry name" value="JAB1/MPN domain"/>
    <property type="match status" value="1"/>
</dbReference>
<dbReference type="GO" id="GO:0006508">
    <property type="term" value="P:proteolysis"/>
    <property type="evidence" value="ECO:0007669"/>
    <property type="project" value="UniProtKB-KW"/>
</dbReference>
<keyword evidence="2" id="KW-0479">Metal-binding</keyword>
<dbReference type="PROSITE" id="PS50249">
    <property type="entry name" value="MPN"/>
    <property type="match status" value="1"/>
</dbReference>
<dbReference type="CDD" id="cd08071">
    <property type="entry name" value="MPN_DUF2466"/>
    <property type="match status" value="1"/>
</dbReference>
<evidence type="ECO:0000256" key="5">
    <source>
        <dbReference type="ARBA" id="ARBA00023049"/>
    </source>
</evidence>
<dbReference type="PROSITE" id="PS01302">
    <property type="entry name" value="UPF0758"/>
    <property type="match status" value="1"/>
</dbReference>
<evidence type="ECO:0000256" key="4">
    <source>
        <dbReference type="ARBA" id="ARBA00022833"/>
    </source>
</evidence>
<organism evidence="8">
    <name type="scientific">uncultured Desulfobacteraceae bacterium</name>
    <dbReference type="NCBI Taxonomy" id="218296"/>
    <lineage>
        <taxon>Bacteria</taxon>
        <taxon>Pseudomonadati</taxon>
        <taxon>Thermodesulfobacteriota</taxon>
        <taxon>Desulfobacteria</taxon>
        <taxon>Desulfobacterales</taxon>
        <taxon>Desulfobacteraceae</taxon>
        <taxon>environmental samples</taxon>
    </lineage>
</organism>
<feature type="domain" description="MPN" evidence="7">
    <location>
        <begin position="108"/>
        <end position="230"/>
    </location>
</feature>
<dbReference type="NCBIfam" id="TIGR00608">
    <property type="entry name" value="radc"/>
    <property type="match status" value="1"/>
</dbReference>
<keyword evidence="5" id="KW-0482">Metalloprotease</keyword>
<dbReference type="AlphaFoldDB" id="A0A484HFT8"/>
<sequence length="232" mass="25780">MTNKPNNFSIKQWPEGERPREKLIQLGAELLTDAELLAILLRIGNEGASAIDMGRELIAKLGGIQGIDRAHAEEIMQIKGLGLAKTAQLKAAIEIGKRVRRLDVKPVSFDSAGAIARYCYPKFENKRHEQFLVFLLDGQNNLLGERIISEGIPTQSVVYTRKVMEEALRLSASAVAVVHNHPSGEVAPSPQDIETTQKMKQAAEVLEIILQDHIIIGRECYYSFMEHGNILD</sequence>
<dbReference type="GO" id="GO:0046872">
    <property type="term" value="F:metal ion binding"/>
    <property type="evidence" value="ECO:0007669"/>
    <property type="project" value="UniProtKB-KW"/>
</dbReference>
<dbReference type="GO" id="GO:0008237">
    <property type="term" value="F:metallopeptidase activity"/>
    <property type="evidence" value="ECO:0007669"/>
    <property type="project" value="UniProtKB-KW"/>
</dbReference>
<evidence type="ECO:0000256" key="3">
    <source>
        <dbReference type="ARBA" id="ARBA00022801"/>
    </source>
</evidence>
<keyword evidence="4" id="KW-0862">Zinc</keyword>
<evidence type="ECO:0000256" key="1">
    <source>
        <dbReference type="ARBA" id="ARBA00022670"/>
    </source>
</evidence>
<evidence type="ECO:0000256" key="6">
    <source>
        <dbReference type="RuleBase" id="RU003797"/>
    </source>
</evidence>